<reference evidence="2" key="1">
    <citation type="journal article" date="2020" name="Stud. Mycol.">
        <title>101 Dothideomycetes genomes: a test case for predicting lifestyles and emergence of pathogens.</title>
        <authorList>
            <person name="Haridas S."/>
            <person name="Albert R."/>
            <person name="Binder M."/>
            <person name="Bloem J."/>
            <person name="Labutti K."/>
            <person name="Salamov A."/>
            <person name="Andreopoulos B."/>
            <person name="Baker S."/>
            <person name="Barry K."/>
            <person name="Bills G."/>
            <person name="Bluhm B."/>
            <person name="Cannon C."/>
            <person name="Castanera R."/>
            <person name="Culley D."/>
            <person name="Daum C."/>
            <person name="Ezra D."/>
            <person name="Gonzalez J."/>
            <person name="Henrissat B."/>
            <person name="Kuo A."/>
            <person name="Liang C."/>
            <person name="Lipzen A."/>
            <person name="Lutzoni F."/>
            <person name="Magnuson J."/>
            <person name="Mondo S."/>
            <person name="Nolan M."/>
            <person name="Ohm R."/>
            <person name="Pangilinan J."/>
            <person name="Park H.-J."/>
            <person name="Ramirez L."/>
            <person name="Alfaro M."/>
            <person name="Sun H."/>
            <person name="Tritt A."/>
            <person name="Yoshinaga Y."/>
            <person name="Zwiers L.-H."/>
            <person name="Turgeon B."/>
            <person name="Goodwin S."/>
            <person name="Spatafora J."/>
            <person name="Crous P."/>
            <person name="Grigoriev I."/>
        </authorList>
    </citation>
    <scope>NUCLEOTIDE SEQUENCE</scope>
    <source>
        <strain evidence="2">CBS 269.34</strain>
    </source>
</reference>
<protein>
    <submittedName>
        <fullName evidence="2">Uncharacterized protein</fullName>
    </submittedName>
</protein>
<organism evidence="2 3">
    <name type="scientific">Lophium mytilinum</name>
    <dbReference type="NCBI Taxonomy" id="390894"/>
    <lineage>
        <taxon>Eukaryota</taxon>
        <taxon>Fungi</taxon>
        <taxon>Dikarya</taxon>
        <taxon>Ascomycota</taxon>
        <taxon>Pezizomycotina</taxon>
        <taxon>Dothideomycetes</taxon>
        <taxon>Pleosporomycetidae</taxon>
        <taxon>Mytilinidiales</taxon>
        <taxon>Mytilinidiaceae</taxon>
        <taxon>Lophium</taxon>
    </lineage>
</organism>
<dbReference type="OrthoDB" id="10370552at2759"/>
<keyword evidence="3" id="KW-1185">Reference proteome</keyword>
<name>A0A6A6RFP2_9PEZI</name>
<feature type="region of interest" description="Disordered" evidence="1">
    <location>
        <begin position="130"/>
        <end position="176"/>
    </location>
</feature>
<evidence type="ECO:0000256" key="1">
    <source>
        <dbReference type="SAM" id="MobiDB-lite"/>
    </source>
</evidence>
<dbReference type="EMBL" id="MU004181">
    <property type="protein sequence ID" value="KAF2503236.1"/>
    <property type="molecule type" value="Genomic_DNA"/>
</dbReference>
<proteinExistence type="predicted"/>
<evidence type="ECO:0000313" key="3">
    <source>
        <dbReference type="Proteomes" id="UP000799750"/>
    </source>
</evidence>
<accession>A0A6A6RFP2</accession>
<dbReference type="Proteomes" id="UP000799750">
    <property type="component" value="Unassembled WGS sequence"/>
</dbReference>
<sequence>MKRNWQNYLDWDDPIRNAATEQQKRMIAADIARHRREFEAALREQRIKKEYEEGELYSFTPPSNAQQFPAQFRRTLHAYNGVRNISIPRFAGIAHLSNPIAPSFMSALRRPLDSTFSMARGVARRVLPFRSKKNADSSQGKQPRLDTDVLRNRNSSFEGEAPPTASNSSRKRRRIDGRLSPDAGFVARNTIFGLGVVNSIPTWQPYPNAVTPGSTRLNPFVIQEVIAEELEPEPGLPFRPKTAEPLHPIVEIIED</sequence>
<evidence type="ECO:0000313" key="2">
    <source>
        <dbReference type="EMBL" id="KAF2503236.1"/>
    </source>
</evidence>
<dbReference type="AlphaFoldDB" id="A0A6A6RFP2"/>
<gene>
    <name evidence="2" type="ORF">BU16DRAFT_555246</name>
</gene>